<organism evidence="6 7">
    <name type="scientific">Flavobacterium suaedae</name>
    <dbReference type="NCBI Taxonomy" id="1767027"/>
    <lineage>
        <taxon>Bacteria</taxon>
        <taxon>Pseudomonadati</taxon>
        <taxon>Bacteroidota</taxon>
        <taxon>Flavobacteriia</taxon>
        <taxon>Flavobacteriales</taxon>
        <taxon>Flavobacteriaceae</taxon>
        <taxon>Flavobacterium</taxon>
    </lineage>
</organism>
<dbReference type="EMBL" id="BMJE01000003">
    <property type="protein sequence ID" value="GGB74361.1"/>
    <property type="molecule type" value="Genomic_DNA"/>
</dbReference>
<dbReference type="Proteomes" id="UP000615760">
    <property type="component" value="Unassembled WGS sequence"/>
</dbReference>
<gene>
    <name evidence="6" type="ORF">GCM10007424_12840</name>
</gene>
<dbReference type="SUPFAM" id="SSF53850">
    <property type="entry name" value="Periplasmic binding protein-like II"/>
    <property type="match status" value="1"/>
</dbReference>
<sequence length="534" mass="60610">MIKRTTISLLYIVIITVFSSCSNTKKENKDHLVFRYNENAAVNSLDPAFSRIRPSIWVCNQLFNGLVQLDSALNIQPDIAKSWEISPDGKTYTFTLRHDVYFHKSAVFGTDSTRTVNAADFEYSLNRLLDENIASPGRWILQNVESFKAENDTTFTIQLNKTFPAFLGLLTMKYASVVPHEAFEAEGYTFRSNPIGTGPFQFKIWEENIKLVLRKNPLYYEKDENGIQLPYLEAVAITFLPDKQSGFLQFVQGRQDFVSGLDPSYKDEILTPKGTLQPDYENSVTMITGPYLNTEYIGFRLDGDNNTVKDKRIRQALNYGFNRSKMIMYLRNGMGTPAIHGMIPTGLGGYGTKGYDYNPAKARELVAAYKAETGDNNPKVQLSTSASYLDIAEYLQREWQKIGIAVAVDVNPPSTLSQSISNGKVSFFKASWIADYPDAENYLSLFYSKNFSPAGPNYTHFKNEAFDKLYEKAFTVIDDKERYKLYRQMDSIVMEEAPVIPLFYDKAARFTHKNVSGLGINPLNLLVLKHVKKQ</sequence>
<dbReference type="Pfam" id="PF00496">
    <property type="entry name" value="SBP_bac_5"/>
    <property type="match status" value="1"/>
</dbReference>
<dbReference type="InterPro" id="IPR030678">
    <property type="entry name" value="Peptide/Ni-bd"/>
</dbReference>
<dbReference type="Gene3D" id="3.90.76.10">
    <property type="entry name" value="Dipeptide-binding Protein, Domain 1"/>
    <property type="match status" value="1"/>
</dbReference>
<dbReference type="CDD" id="cd00995">
    <property type="entry name" value="PBP2_NikA_DppA_OppA_like"/>
    <property type="match status" value="1"/>
</dbReference>
<feature type="domain" description="Solute-binding protein family 5" evidence="5">
    <location>
        <begin position="74"/>
        <end position="450"/>
    </location>
</feature>
<dbReference type="RefSeq" id="WP_373283170.1">
    <property type="nucleotide sequence ID" value="NZ_BMJE01000003.1"/>
</dbReference>
<dbReference type="PANTHER" id="PTHR30290:SF10">
    <property type="entry name" value="PERIPLASMIC OLIGOPEPTIDE-BINDING PROTEIN-RELATED"/>
    <property type="match status" value="1"/>
</dbReference>
<comment type="subcellular location">
    <subcellularLocation>
        <location evidence="1">Cell envelope</location>
    </subcellularLocation>
</comment>
<evidence type="ECO:0000256" key="1">
    <source>
        <dbReference type="ARBA" id="ARBA00004196"/>
    </source>
</evidence>
<dbReference type="InterPro" id="IPR039424">
    <property type="entry name" value="SBP_5"/>
</dbReference>
<dbReference type="PROSITE" id="PS51257">
    <property type="entry name" value="PROKAR_LIPOPROTEIN"/>
    <property type="match status" value="1"/>
</dbReference>
<keyword evidence="4" id="KW-0732">Signal</keyword>
<keyword evidence="7" id="KW-1185">Reference proteome</keyword>
<name>A0ABQ1JQ00_9FLAO</name>
<dbReference type="InterPro" id="IPR000914">
    <property type="entry name" value="SBP_5_dom"/>
</dbReference>
<evidence type="ECO:0000256" key="2">
    <source>
        <dbReference type="ARBA" id="ARBA00005695"/>
    </source>
</evidence>
<evidence type="ECO:0000259" key="5">
    <source>
        <dbReference type="Pfam" id="PF00496"/>
    </source>
</evidence>
<reference evidence="7" key="1">
    <citation type="journal article" date="2019" name="Int. J. Syst. Evol. Microbiol.">
        <title>The Global Catalogue of Microorganisms (GCM) 10K type strain sequencing project: providing services to taxonomists for standard genome sequencing and annotation.</title>
        <authorList>
            <consortium name="The Broad Institute Genomics Platform"/>
            <consortium name="The Broad Institute Genome Sequencing Center for Infectious Disease"/>
            <person name="Wu L."/>
            <person name="Ma J."/>
        </authorList>
    </citation>
    <scope>NUCLEOTIDE SEQUENCE [LARGE SCALE GENOMIC DNA]</scope>
    <source>
        <strain evidence="7">CGMCC 1.15461</strain>
    </source>
</reference>
<dbReference type="Gene3D" id="3.40.190.10">
    <property type="entry name" value="Periplasmic binding protein-like II"/>
    <property type="match status" value="1"/>
</dbReference>
<protein>
    <submittedName>
        <fullName evidence="6">Peptide ABC transporter substrate-binding protein</fullName>
    </submittedName>
</protein>
<comment type="caution">
    <text evidence="6">The sequence shown here is derived from an EMBL/GenBank/DDBJ whole genome shotgun (WGS) entry which is preliminary data.</text>
</comment>
<keyword evidence="3" id="KW-0813">Transport</keyword>
<dbReference type="Gene3D" id="3.10.105.10">
    <property type="entry name" value="Dipeptide-binding Protein, Domain 3"/>
    <property type="match status" value="1"/>
</dbReference>
<proteinExistence type="inferred from homology"/>
<dbReference type="PIRSF" id="PIRSF002741">
    <property type="entry name" value="MppA"/>
    <property type="match status" value="1"/>
</dbReference>
<evidence type="ECO:0000256" key="3">
    <source>
        <dbReference type="ARBA" id="ARBA00022448"/>
    </source>
</evidence>
<accession>A0ABQ1JQ00</accession>
<dbReference type="PANTHER" id="PTHR30290">
    <property type="entry name" value="PERIPLASMIC BINDING COMPONENT OF ABC TRANSPORTER"/>
    <property type="match status" value="1"/>
</dbReference>
<evidence type="ECO:0000313" key="6">
    <source>
        <dbReference type="EMBL" id="GGB74361.1"/>
    </source>
</evidence>
<comment type="similarity">
    <text evidence="2">Belongs to the bacterial solute-binding protein 5 family.</text>
</comment>
<evidence type="ECO:0000313" key="7">
    <source>
        <dbReference type="Proteomes" id="UP000615760"/>
    </source>
</evidence>
<evidence type="ECO:0000256" key="4">
    <source>
        <dbReference type="ARBA" id="ARBA00022729"/>
    </source>
</evidence>